<reference evidence="1 2" key="1">
    <citation type="submission" date="2024-06" db="EMBL/GenBank/DDBJ databases">
        <title>Complete genome of Phlyctema vagabunda strain 19-DSS-EL-015.</title>
        <authorList>
            <person name="Fiorenzani C."/>
        </authorList>
    </citation>
    <scope>NUCLEOTIDE SEQUENCE [LARGE SCALE GENOMIC DNA]</scope>
    <source>
        <strain evidence="1 2">19-DSS-EL-015</strain>
    </source>
</reference>
<evidence type="ECO:0000313" key="2">
    <source>
        <dbReference type="Proteomes" id="UP001629113"/>
    </source>
</evidence>
<name>A0ABR4PDH7_9HELO</name>
<gene>
    <name evidence="1" type="ORF">PVAG01_07546</name>
</gene>
<sequence length="144" mass="16645">MSKMVEYRLPSFFHVDMTCCSPRKQRPSLRDPTRLLAFKQLQTRLFCSNISAEDYRQLQTDASLLQVFGDINLARGLMGLLLSEFFQTGFLNPEFHILQDRQAIGTNFQEQWWHKNVASTVRGLECRIGRLARSHISNANVPRA</sequence>
<proteinExistence type="predicted"/>
<dbReference type="Proteomes" id="UP001629113">
    <property type="component" value="Unassembled WGS sequence"/>
</dbReference>
<keyword evidence="2" id="KW-1185">Reference proteome</keyword>
<evidence type="ECO:0000313" key="1">
    <source>
        <dbReference type="EMBL" id="KAL3421101.1"/>
    </source>
</evidence>
<organism evidence="1 2">
    <name type="scientific">Phlyctema vagabunda</name>
    <dbReference type="NCBI Taxonomy" id="108571"/>
    <lineage>
        <taxon>Eukaryota</taxon>
        <taxon>Fungi</taxon>
        <taxon>Dikarya</taxon>
        <taxon>Ascomycota</taxon>
        <taxon>Pezizomycotina</taxon>
        <taxon>Leotiomycetes</taxon>
        <taxon>Helotiales</taxon>
        <taxon>Dermateaceae</taxon>
        <taxon>Phlyctema</taxon>
    </lineage>
</organism>
<accession>A0ABR4PDH7</accession>
<dbReference type="EMBL" id="JBFCZG010000006">
    <property type="protein sequence ID" value="KAL3421101.1"/>
    <property type="molecule type" value="Genomic_DNA"/>
</dbReference>
<protein>
    <submittedName>
        <fullName evidence="1">Uncharacterized protein</fullName>
    </submittedName>
</protein>
<comment type="caution">
    <text evidence="1">The sequence shown here is derived from an EMBL/GenBank/DDBJ whole genome shotgun (WGS) entry which is preliminary data.</text>
</comment>